<dbReference type="EMBL" id="LODT01000001">
    <property type="protein sequence ID" value="KYR03067.1"/>
    <property type="molecule type" value="Genomic_DNA"/>
</dbReference>
<dbReference type="AlphaFoldDB" id="A0A152AAG6"/>
<dbReference type="Pfam" id="PF05176">
    <property type="entry name" value="ATP-synt_10"/>
    <property type="match status" value="1"/>
</dbReference>
<dbReference type="InterPro" id="IPR007849">
    <property type="entry name" value="ATP10"/>
</dbReference>
<dbReference type="OMA" id="ISWDYKE"/>
<keyword evidence="2" id="KW-1185">Reference proteome</keyword>
<accession>A0A152AAG6</accession>
<dbReference type="GO" id="GO:0005743">
    <property type="term" value="C:mitochondrial inner membrane"/>
    <property type="evidence" value="ECO:0007669"/>
    <property type="project" value="TreeGrafter"/>
</dbReference>
<dbReference type="InParanoid" id="A0A152AAG6"/>
<dbReference type="Proteomes" id="UP000076078">
    <property type="component" value="Unassembled WGS sequence"/>
</dbReference>
<evidence type="ECO:0000313" key="2">
    <source>
        <dbReference type="Proteomes" id="UP000076078"/>
    </source>
</evidence>
<sequence>MFRKLICNATIGTYSKSLLLNNSNRIIDQTRYISFKNLLNPFKYYQENADTSAKKRVQKELNQGVLWDVREFVNNPNMKLFVGSPKLTPLASSQDLPEIKTSDLYGNSITVPQQLSQTKPSLLCVTLKPFHSNNLVASWSEPFKAQFPNIDIHHVVLVQQTGYRLLSPFLKRTRRDKNKNVIESWSNQPIDIRGGNDLLETLSITNPFGSYIYLIMDGKIRWKSSGKSTPEELEYLFKNTQSLIDNPNSGTSKKLESTTHKNIQ</sequence>
<dbReference type="PANTHER" id="PTHR28106:SF1">
    <property type="entry name" value="MITOCHONDRIAL ATPASE COMPLEX SUBUNIT ATP10"/>
    <property type="match status" value="1"/>
</dbReference>
<proteinExistence type="predicted"/>
<protein>
    <submittedName>
        <fullName evidence="1">Uncharacterized protein</fullName>
    </submittedName>
</protein>
<dbReference type="FunCoup" id="A0A152AAG6">
    <property type="interactions" value="1"/>
</dbReference>
<evidence type="ECO:0000313" key="1">
    <source>
        <dbReference type="EMBL" id="KYR03067.1"/>
    </source>
</evidence>
<reference evidence="1 2" key="1">
    <citation type="submission" date="2015-12" db="EMBL/GenBank/DDBJ databases">
        <title>Dictyostelia acquired genes for synthesis and detection of signals that induce cell-type specialization by lateral gene transfer from prokaryotes.</title>
        <authorList>
            <person name="Gloeckner G."/>
            <person name="Schaap P."/>
        </authorList>
    </citation>
    <scope>NUCLEOTIDE SEQUENCE [LARGE SCALE GENOMIC DNA]</scope>
    <source>
        <strain evidence="1 2">TK</strain>
    </source>
</reference>
<organism evidence="1 2">
    <name type="scientific">Tieghemostelium lacteum</name>
    <name type="common">Slime mold</name>
    <name type="synonym">Dictyostelium lacteum</name>
    <dbReference type="NCBI Taxonomy" id="361077"/>
    <lineage>
        <taxon>Eukaryota</taxon>
        <taxon>Amoebozoa</taxon>
        <taxon>Evosea</taxon>
        <taxon>Eumycetozoa</taxon>
        <taxon>Dictyostelia</taxon>
        <taxon>Dictyosteliales</taxon>
        <taxon>Raperosteliaceae</taxon>
        <taxon>Tieghemostelium</taxon>
    </lineage>
</organism>
<comment type="caution">
    <text evidence="1">The sequence shown here is derived from an EMBL/GenBank/DDBJ whole genome shotgun (WGS) entry which is preliminary data.</text>
</comment>
<dbReference type="PANTHER" id="PTHR28106">
    <property type="entry name" value="MITOCHONDRIAL ATPASE COMPLEX SUBUNIT ATP10"/>
    <property type="match status" value="1"/>
</dbReference>
<dbReference type="STRING" id="361077.A0A152AAG6"/>
<name>A0A152AAG6_TIELA</name>
<dbReference type="GO" id="GO:0033615">
    <property type="term" value="P:mitochondrial proton-transporting ATP synthase complex assembly"/>
    <property type="evidence" value="ECO:0007669"/>
    <property type="project" value="TreeGrafter"/>
</dbReference>
<dbReference type="OrthoDB" id="17089at2759"/>
<gene>
    <name evidence="1" type="ORF">DLAC_00559</name>
</gene>